<dbReference type="InterPro" id="IPR042024">
    <property type="entry name" value="D-XK_euk"/>
</dbReference>
<dbReference type="GO" id="GO:0005829">
    <property type="term" value="C:cytosol"/>
    <property type="evidence" value="ECO:0007669"/>
    <property type="project" value="TreeGrafter"/>
</dbReference>
<organism evidence="9 10">
    <name type="scientific">Pichia inconspicua</name>
    <dbReference type="NCBI Taxonomy" id="52247"/>
    <lineage>
        <taxon>Eukaryota</taxon>
        <taxon>Fungi</taxon>
        <taxon>Dikarya</taxon>
        <taxon>Ascomycota</taxon>
        <taxon>Saccharomycotina</taxon>
        <taxon>Pichiomycetes</taxon>
        <taxon>Pichiales</taxon>
        <taxon>Pichiaceae</taxon>
        <taxon>Pichia</taxon>
    </lineage>
</organism>
<dbReference type="InterPro" id="IPR043129">
    <property type="entry name" value="ATPase_NBD"/>
</dbReference>
<dbReference type="GO" id="GO:0042732">
    <property type="term" value="P:D-xylose metabolic process"/>
    <property type="evidence" value="ECO:0007669"/>
    <property type="project" value="UniProtKB-UniRule"/>
</dbReference>
<dbReference type="STRING" id="52247.A0A4T0X4A3"/>
<sequence>MLSLGFDLSTQQLKAVAIDDTLHVHSTYTVSLDECSHSCTTNGVCANTTTGEVVTPVAVFIDALQTLLNRMDASNFPFHLVTAIGGSAQQHGTVYYTDKINNLLSSIHPNDNKWSDKLSQAFAFDTATNWQDTSTTNEVIAFDKTLGNADDLANVTGSRAHYRFSGPQMRRRAKLYPDQWNRTCHVSLISTLLQSLLVGKLCPIDQSEACGMNLYDIQRQDWSDPLLALVVSSNSKIDGVDIQIQNNASLKVRNLLGKPENITLPLASYLVKKYKFNENCIVSSITGDNIATLMALPLQKNDVLISMGTSTTVLLLTDKYIPSKEYHLFAIENDKNYKTPKSYMAMICYRNGALARENVALALTDNKTTIDKTTIWSNFTKLLNKPTSPSTVAVFFPRPEIIPDVSPQIRWWNDNIELPSPPPPTLAPRLIVESQALANRIHMAPLLQNGRPNRVFFAGGSTRNKQLVQLYTQILAPSTSAYITAVPDLCALGGALRAYWELIRNENPSYHQWLSNNFDASSLSPLPMETVDPNEYAHKAQLYLNAQSKLYK</sequence>
<evidence type="ECO:0000256" key="6">
    <source>
        <dbReference type="RuleBase" id="RU367058"/>
    </source>
</evidence>
<evidence type="ECO:0000259" key="7">
    <source>
        <dbReference type="Pfam" id="PF00370"/>
    </source>
</evidence>
<evidence type="ECO:0000256" key="3">
    <source>
        <dbReference type="ARBA" id="ARBA00022679"/>
    </source>
</evidence>
<dbReference type="InterPro" id="IPR018484">
    <property type="entry name" value="FGGY_N"/>
</dbReference>
<proteinExistence type="inferred from homology"/>
<comment type="catalytic activity">
    <reaction evidence="5 6">
        <text>D-xylulose + ATP = D-xylulose 5-phosphate + ADP + H(+)</text>
        <dbReference type="Rhea" id="RHEA:10964"/>
        <dbReference type="ChEBI" id="CHEBI:15378"/>
        <dbReference type="ChEBI" id="CHEBI:17140"/>
        <dbReference type="ChEBI" id="CHEBI:30616"/>
        <dbReference type="ChEBI" id="CHEBI:57737"/>
        <dbReference type="ChEBI" id="CHEBI:456216"/>
        <dbReference type="EC" id="2.7.1.17"/>
    </reaction>
</comment>
<keyword evidence="6" id="KW-0547">Nucleotide-binding</keyword>
<dbReference type="InterPro" id="IPR018485">
    <property type="entry name" value="FGGY_C"/>
</dbReference>
<evidence type="ECO:0000313" key="10">
    <source>
        <dbReference type="Proteomes" id="UP000307173"/>
    </source>
</evidence>
<feature type="domain" description="Carbohydrate kinase FGGY C-terminal" evidence="8">
    <location>
        <begin position="304"/>
        <end position="500"/>
    </location>
</feature>
<evidence type="ECO:0000313" key="9">
    <source>
        <dbReference type="EMBL" id="TID30248.1"/>
    </source>
</evidence>
<keyword evidence="3 6" id="KW-0808">Transferase</keyword>
<dbReference type="CDD" id="cd07776">
    <property type="entry name" value="ASKHA_NBD_FGGY_SpXK-like"/>
    <property type="match status" value="1"/>
</dbReference>
<dbReference type="PANTHER" id="PTHR10196:SF57">
    <property type="entry name" value="XYLULOSE KINASE"/>
    <property type="match status" value="1"/>
</dbReference>
<dbReference type="AlphaFoldDB" id="A0A4T0X4A3"/>
<evidence type="ECO:0000256" key="5">
    <source>
        <dbReference type="ARBA" id="ARBA00048885"/>
    </source>
</evidence>
<dbReference type="Proteomes" id="UP000307173">
    <property type="component" value="Unassembled WGS sequence"/>
</dbReference>
<dbReference type="Pfam" id="PF00370">
    <property type="entry name" value="FGGY_N"/>
    <property type="match status" value="1"/>
</dbReference>
<dbReference type="OrthoDB" id="1728974at2759"/>
<gene>
    <name evidence="9" type="ORF">CANINC_001128</name>
</gene>
<accession>A0A4T0X4A3</accession>
<keyword evidence="10" id="KW-1185">Reference proteome</keyword>
<comment type="similarity">
    <text evidence="1 6">Belongs to the FGGY kinase family.</text>
</comment>
<dbReference type="GO" id="GO:0005997">
    <property type="term" value="P:xylulose metabolic process"/>
    <property type="evidence" value="ECO:0007669"/>
    <property type="project" value="TreeGrafter"/>
</dbReference>
<dbReference type="Pfam" id="PF02782">
    <property type="entry name" value="FGGY_C"/>
    <property type="match status" value="1"/>
</dbReference>
<dbReference type="Gene3D" id="3.30.420.40">
    <property type="match status" value="2"/>
</dbReference>
<reference evidence="9 10" key="1">
    <citation type="journal article" date="2019" name="Front. Genet.">
        <title>Whole-Genome Sequencing of the Opportunistic Yeast Pathogen Candida inconspicua Uncovers Its Hybrid Origin.</title>
        <authorList>
            <person name="Mixao V."/>
            <person name="Hansen A.P."/>
            <person name="Saus E."/>
            <person name="Boekhout T."/>
            <person name="Lass-Florl C."/>
            <person name="Gabaldon T."/>
        </authorList>
    </citation>
    <scope>NUCLEOTIDE SEQUENCE [LARGE SCALE GENOMIC DNA]</scope>
    <source>
        <strain evidence="9 10">CBS 180</strain>
    </source>
</reference>
<name>A0A4T0X4A3_9ASCO</name>
<keyword evidence="2 6" id="KW-0859">Xylose metabolism</keyword>
<dbReference type="EC" id="2.7.1.17" evidence="6"/>
<evidence type="ECO:0000256" key="1">
    <source>
        <dbReference type="ARBA" id="ARBA00009156"/>
    </source>
</evidence>
<dbReference type="GO" id="GO:0005524">
    <property type="term" value="F:ATP binding"/>
    <property type="evidence" value="ECO:0007669"/>
    <property type="project" value="UniProtKB-UniRule"/>
</dbReference>
<protein>
    <recommendedName>
        <fullName evidence="6">Xylulose kinase</fullName>
        <ecNumber evidence="6">2.7.1.17</ecNumber>
    </recommendedName>
</protein>
<feature type="domain" description="Carbohydrate kinase FGGY N-terminal" evidence="7">
    <location>
        <begin position="126"/>
        <end position="235"/>
    </location>
</feature>
<comment type="caution">
    <text evidence="9">The sequence shown here is derived from an EMBL/GenBank/DDBJ whole genome shotgun (WGS) entry which is preliminary data.</text>
</comment>
<evidence type="ECO:0000259" key="8">
    <source>
        <dbReference type="Pfam" id="PF02782"/>
    </source>
</evidence>
<keyword evidence="6" id="KW-0067">ATP-binding</keyword>
<evidence type="ECO:0000256" key="4">
    <source>
        <dbReference type="ARBA" id="ARBA00022777"/>
    </source>
</evidence>
<evidence type="ECO:0000256" key="2">
    <source>
        <dbReference type="ARBA" id="ARBA00022629"/>
    </source>
</evidence>
<dbReference type="PANTHER" id="PTHR10196">
    <property type="entry name" value="SUGAR KINASE"/>
    <property type="match status" value="1"/>
</dbReference>
<dbReference type="EMBL" id="SELW01000166">
    <property type="protein sequence ID" value="TID30248.1"/>
    <property type="molecule type" value="Genomic_DNA"/>
</dbReference>
<comment type="function">
    <text evidence="6">Highly specific D-xylulose kinase which participates in the catabolism of xylose. Xylose is a major component of hemicelluloses such as xylan. Most fungi utilize D-xylose via three enzymatic reactions, xylose reductase (XR), xylitol dehydrogenase (XDH), and xylulokinase, to form xylulose 5-phosphate, which enters pentose phosphate pathway.</text>
</comment>
<keyword evidence="6" id="KW-0119">Carbohydrate metabolism</keyword>
<dbReference type="GO" id="GO:0004856">
    <property type="term" value="F:D-xylulokinase activity"/>
    <property type="evidence" value="ECO:0007669"/>
    <property type="project" value="UniProtKB-UniRule"/>
</dbReference>
<dbReference type="SUPFAM" id="SSF53067">
    <property type="entry name" value="Actin-like ATPase domain"/>
    <property type="match status" value="2"/>
</dbReference>
<keyword evidence="4 6" id="KW-0418">Kinase</keyword>